<dbReference type="EMBL" id="JASPKY010000067">
    <property type="protein sequence ID" value="KAK9743662.1"/>
    <property type="molecule type" value="Genomic_DNA"/>
</dbReference>
<name>A0AAW1MBS9_POPJA</name>
<gene>
    <name evidence="2" type="ORF">QE152_g8437</name>
</gene>
<comment type="caution">
    <text evidence="2">The sequence shown here is derived from an EMBL/GenBank/DDBJ whole genome shotgun (WGS) entry which is preliminary data.</text>
</comment>
<evidence type="ECO:0000256" key="1">
    <source>
        <dbReference type="SAM" id="MobiDB-lite"/>
    </source>
</evidence>
<protein>
    <submittedName>
        <fullName evidence="2">Uncharacterized protein</fullName>
    </submittedName>
</protein>
<evidence type="ECO:0000313" key="2">
    <source>
        <dbReference type="EMBL" id="KAK9743662.1"/>
    </source>
</evidence>
<organism evidence="2 3">
    <name type="scientific">Popillia japonica</name>
    <name type="common">Japanese beetle</name>
    <dbReference type="NCBI Taxonomy" id="7064"/>
    <lineage>
        <taxon>Eukaryota</taxon>
        <taxon>Metazoa</taxon>
        <taxon>Ecdysozoa</taxon>
        <taxon>Arthropoda</taxon>
        <taxon>Hexapoda</taxon>
        <taxon>Insecta</taxon>
        <taxon>Pterygota</taxon>
        <taxon>Neoptera</taxon>
        <taxon>Endopterygota</taxon>
        <taxon>Coleoptera</taxon>
        <taxon>Polyphaga</taxon>
        <taxon>Scarabaeiformia</taxon>
        <taxon>Scarabaeidae</taxon>
        <taxon>Rutelinae</taxon>
        <taxon>Popillia</taxon>
    </lineage>
</organism>
<sequence>MEIDNNLQQYKADVNQKENQLRRKREELRRKREELERKFQEVQDEEEILDVDKTTIAELEADSLQDQEDYNKCQEDVVLLRDAITEYGRIATAG</sequence>
<dbReference type="Proteomes" id="UP001458880">
    <property type="component" value="Unassembled WGS sequence"/>
</dbReference>
<accession>A0AAW1MBS9</accession>
<reference evidence="2 3" key="1">
    <citation type="journal article" date="2024" name="BMC Genomics">
        <title>De novo assembly and annotation of Popillia japonica's genome with initial clues to its potential as an invasive pest.</title>
        <authorList>
            <person name="Cucini C."/>
            <person name="Boschi S."/>
            <person name="Funari R."/>
            <person name="Cardaioli E."/>
            <person name="Iannotti N."/>
            <person name="Marturano G."/>
            <person name="Paoli F."/>
            <person name="Bruttini M."/>
            <person name="Carapelli A."/>
            <person name="Frati F."/>
            <person name="Nardi F."/>
        </authorList>
    </citation>
    <scope>NUCLEOTIDE SEQUENCE [LARGE SCALE GENOMIC DNA]</scope>
    <source>
        <strain evidence="2">DMR45628</strain>
    </source>
</reference>
<proteinExistence type="predicted"/>
<keyword evidence="3" id="KW-1185">Reference proteome</keyword>
<feature type="region of interest" description="Disordered" evidence="1">
    <location>
        <begin position="1"/>
        <end position="22"/>
    </location>
</feature>
<dbReference type="AlphaFoldDB" id="A0AAW1MBS9"/>
<evidence type="ECO:0000313" key="3">
    <source>
        <dbReference type="Proteomes" id="UP001458880"/>
    </source>
</evidence>